<accession>A0ABU1T9G8</accession>
<name>A0ABU1T9G8_9SPHI</name>
<feature type="region of interest" description="Disordered" evidence="1">
    <location>
        <begin position="127"/>
        <end position="146"/>
    </location>
</feature>
<dbReference type="Proteomes" id="UP001247620">
    <property type="component" value="Unassembled WGS sequence"/>
</dbReference>
<keyword evidence="3" id="KW-1185">Reference proteome</keyword>
<reference evidence="2 3" key="1">
    <citation type="submission" date="2023-07" db="EMBL/GenBank/DDBJ databases">
        <title>Sorghum-associated microbial communities from plants grown in Nebraska, USA.</title>
        <authorList>
            <person name="Schachtman D."/>
        </authorList>
    </citation>
    <scope>NUCLEOTIDE SEQUENCE [LARGE SCALE GENOMIC DNA]</scope>
    <source>
        <strain evidence="2 3">3262</strain>
    </source>
</reference>
<proteinExistence type="predicted"/>
<sequence>MDFQIKNIEDLREEISRIRIIQEQQGVALAKRFNSPSAIFSSIMSLINSGSNDDGDKQPSIFNQDLLGLLSRIVLPVTLNKTVFKRSNILVKALVGLLSQKASNYISGDAVHTIWDKAKSIFSGMLKSKPQSTSKPMPHVPPPVVM</sequence>
<organism evidence="2 3">
    <name type="scientific">Mucilaginibacter pocheonensis</name>
    <dbReference type="NCBI Taxonomy" id="398050"/>
    <lineage>
        <taxon>Bacteria</taxon>
        <taxon>Pseudomonadati</taxon>
        <taxon>Bacteroidota</taxon>
        <taxon>Sphingobacteriia</taxon>
        <taxon>Sphingobacteriales</taxon>
        <taxon>Sphingobacteriaceae</taxon>
        <taxon>Mucilaginibacter</taxon>
    </lineage>
</organism>
<protein>
    <submittedName>
        <fullName evidence="2">Uncharacterized protein</fullName>
    </submittedName>
</protein>
<dbReference type="EMBL" id="JAVDUU010000002">
    <property type="protein sequence ID" value="MDR6942048.1"/>
    <property type="molecule type" value="Genomic_DNA"/>
</dbReference>
<evidence type="ECO:0000313" key="2">
    <source>
        <dbReference type="EMBL" id="MDR6942048.1"/>
    </source>
</evidence>
<gene>
    <name evidence="2" type="ORF">J2W55_001890</name>
</gene>
<dbReference type="RefSeq" id="WP_310094722.1">
    <property type="nucleotide sequence ID" value="NZ_JAVDUU010000002.1"/>
</dbReference>
<comment type="caution">
    <text evidence="2">The sequence shown here is derived from an EMBL/GenBank/DDBJ whole genome shotgun (WGS) entry which is preliminary data.</text>
</comment>
<evidence type="ECO:0000256" key="1">
    <source>
        <dbReference type="SAM" id="MobiDB-lite"/>
    </source>
</evidence>
<evidence type="ECO:0000313" key="3">
    <source>
        <dbReference type="Proteomes" id="UP001247620"/>
    </source>
</evidence>